<dbReference type="GO" id="GO:0016491">
    <property type="term" value="F:oxidoreductase activity"/>
    <property type="evidence" value="ECO:0007669"/>
    <property type="project" value="InterPro"/>
</dbReference>
<feature type="domain" description="ER-bound oxygenase mpaB/mpaB'/Rubber oxygenase catalytic" evidence="2">
    <location>
        <begin position="91"/>
        <end position="265"/>
    </location>
</feature>
<evidence type="ECO:0000313" key="3">
    <source>
        <dbReference type="EMBL" id="KIK54926.1"/>
    </source>
</evidence>
<keyword evidence="1" id="KW-0732">Signal</keyword>
<dbReference type="HOGENOM" id="CLU_039076_0_0_1"/>
<protein>
    <recommendedName>
        <fullName evidence="2">ER-bound oxygenase mpaB/mpaB'/Rubber oxygenase catalytic domain-containing protein</fullName>
    </recommendedName>
</protein>
<feature type="signal peptide" evidence="1">
    <location>
        <begin position="1"/>
        <end position="26"/>
    </location>
</feature>
<dbReference type="PANTHER" id="PTHR36124:SF1">
    <property type="entry name" value="ER-BOUND OXYGENASE MPAB_MPAB'_RUBBER OXYGENASE CATALYTIC DOMAIN-CONTAINING PROTEIN"/>
    <property type="match status" value="1"/>
</dbReference>
<evidence type="ECO:0000256" key="1">
    <source>
        <dbReference type="SAM" id="SignalP"/>
    </source>
</evidence>
<name>A0A0D0BJM9_9AGAR</name>
<proteinExistence type="predicted"/>
<dbReference type="InterPro" id="IPR046366">
    <property type="entry name" value="MPAB"/>
</dbReference>
<gene>
    <name evidence="3" type="ORF">GYMLUDRAFT_264385</name>
</gene>
<dbReference type="Proteomes" id="UP000053593">
    <property type="component" value="Unassembled WGS sequence"/>
</dbReference>
<dbReference type="OrthoDB" id="545169at2759"/>
<dbReference type="Pfam" id="PF09995">
    <property type="entry name" value="MPAB_Lcp_cat"/>
    <property type="match status" value="1"/>
</dbReference>
<reference evidence="3 4" key="1">
    <citation type="submission" date="2014-04" db="EMBL/GenBank/DDBJ databases">
        <title>Evolutionary Origins and Diversification of the Mycorrhizal Mutualists.</title>
        <authorList>
            <consortium name="DOE Joint Genome Institute"/>
            <consortium name="Mycorrhizal Genomics Consortium"/>
            <person name="Kohler A."/>
            <person name="Kuo A."/>
            <person name="Nagy L.G."/>
            <person name="Floudas D."/>
            <person name="Copeland A."/>
            <person name="Barry K.W."/>
            <person name="Cichocki N."/>
            <person name="Veneault-Fourrey C."/>
            <person name="LaButti K."/>
            <person name="Lindquist E.A."/>
            <person name="Lipzen A."/>
            <person name="Lundell T."/>
            <person name="Morin E."/>
            <person name="Murat C."/>
            <person name="Riley R."/>
            <person name="Ohm R."/>
            <person name="Sun H."/>
            <person name="Tunlid A."/>
            <person name="Henrissat B."/>
            <person name="Grigoriev I.V."/>
            <person name="Hibbett D.S."/>
            <person name="Martin F."/>
        </authorList>
    </citation>
    <scope>NUCLEOTIDE SEQUENCE [LARGE SCALE GENOMIC DNA]</scope>
    <source>
        <strain evidence="3 4">FD-317 M1</strain>
    </source>
</reference>
<feature type="chain" id="PRO_5002224699" description="ER-bound oxygenase mpaB/mpaB'/Rubber oxygenase catalytic domain-containing protein" evidence="1">
    <location>
        <begin position="27"/>
        <end position="406"/>
    </location>
</feature>
<accession>A0A0D0BJM9</accession>
<evidence type="ECO:0000313" key="4">
    <source>
        <dbReference type="Proteomes" id="UP000053593"/>
    </source>
</evidence>
<organism evidence="3 4">
    <name type="scientific">Collybiopsis luxurians FD-317 M1</name>
    <dbReference type="NCBI Taxonomy" id="944289"/>
    <lineage>
        <taxon>Eukaryota</taxon>
        <taxon>Fungi</taxon>
        <taxon>Dikarya</taxon>
        <taxon>Basidiomycota</taxon>
        <taxon>Agaricomycotina</taxon>
        <taxon>Agaricomycetes</taxon>
        <taxon>Agaricomycetidae</taxon>
        <taxon>Agaricales</taxon>
        <taxon>Marasmiineae</taxon>
        <taxon>Omphalotaceae</taxon>
        <taxon>Collybiopsis</taxon>
        <taxon>Collybiopsis luxurians</taxon>
    </lineage>
</organism>
<dbReference type="AlphaFoldDB" id="A0A0D0BJM9"/>
<sequence>MFTLAFCLASSYLLLVRFLRYRRVNGITSKFSEDELTKMTPWTAQRIVFESFFYDTPMMMLLGTQVALFKVYGISSIASLLLQTGELRTPDTLNKRLADTSTLIATFVSNPLIGAGYDSPSDDPRGAIAIARVSYLHRKYRISNDDFLYNLALFMLEPIRWTARFDWRPHSPIEVQAIFVLWTEIGRRMGIQDIWSSYGEMEEWVKNYEEANMIPSPASEELARLTSNHFLARIRIKPLRRVFFQLMCTVLDPRTRKAMNLPDPSPIASFLIPKLFQIRAFFVRHLCLPRRKPSIWVQLDNSFRLDERGVPRMSAVYQKRSGPYYYPEKTGFALKVQNFLIKLGLRNAEKMPGKRWFSEGYRLEELGPVRFRTEGHEQVFREAARLQGCPITGPWAPVVESHLEKN</sequence>
<dbReference type="EMBL" id="KN834811">
    <property type="protein sequence ID" value="KIK54926.1"/>
    <property type="molecule type" value="Genomic_DNA"/>
</dbReference>
<evidence type="ECO:0000259" key="2">
    <source>
        <dbReference type="Pfam" id="PF09995"/>
    </source>
</evidence>
<dbReference type="PANTHER" id="PTHR36124">
    <property type="match status" value="1"/>
</dbReference>
<keyword evidence="4" id="KW-1185">Reference proteome</keyword>
<dbReference type="InterPro" id="IPR018713">
    <property type="entry name" value="MPAB/Lcp_cat_dom"/>
</dbReference>